<feature type="domain" description="Methyltransferase" evidence="1">
    <location>
        <begin position="36"/>
        <end position="186"/>
    </location>
</feature>
<dbReference type="PANTHER" id="PTHR32026">
    <property type="entry name" value="METHYLTRANSFERASE-LIKE PROTEIN 24"/>
    <property type="match status" value="1"/>
</dbReference>
<sequence length="188" mass="21516">FAASTDITYSVFPASPTNIFVGREDATRLNDGEELSDFSDFYLFLKQPQFHCSKLVRMGGAMFCTGNGQQHQMDGNKLVCMDHQMELKARKTPLTCLTLSFGINEEVSFDEAMASFNCEVHMFDPFDWKLAHTVPHDYPQAHFHVSALGEEDKYHLYTEKKNYTVGVFTLQKHLFTNGLLYRPINILK</sequence>
<organism evidence="2 3">
    <name type="scientific">Meganyctiphanes norvegica</name>
    <name type="common">Northern krill</name>
    <name type="synonym">Thysanopoda norvegica</name>
    <dbReference type="NCBI Taxonomy" id="48144"/>
    <lineage>
        <taxon>Eukaryota</taxon>
        <taxon>Metazoa</taxon>
        <taxon>Ecdysozoa</taxon>
        <taxon>Arthropoda</taxon>
        <taxon>Crustacea</taxon>
        <taxon>Multicrustacea</taxon>
        <taxon>Malacostraca</taxon>
        <taxon>Eumalacostraca</taxon>
        <taxon>Eucarida</taxon>
        <taxon>Euphausiacea</taxon>
        <taxon>Euphausiidae</taxon>
        <taxon>Meganyctiphanes</taxon>
    </lineage>
</organism>
<gene>
    <name evidence="2" type="ORF">MNOR_LOCUS37012</name>
</gene>
<dbReference type="AlphaFoldDB" id="A0AAV2SI40"/>
<dbReference type="Proteomes" id="UP001497623">
    <property type="component" value="Unassembled WGS sequence"/>
</dbReference>
<evidence type="ECO:0000313" key="2">
    <source>
        <dbReference type="EMBL" id="CAL4195067.1"/>
    </source>
</evidence>
<dbReference type="EMBL" id="CAXKWB010071419">
    <property type="protein sequence ID" value="CAL4195067.1"/>
    <property type="molecule type" value="Genomic_DNA"/>
</dbReference>
<dbReference type="Pfam" id="PF13383">
    <property type="entry name" value="Methyltransf_22"/>
    <property type="match status" value="1"/>
</dbReference>
<feature type="non-terminal residue" evidence="2">
    <location>
        <position position="1"/>
    </location>
</feature>
<keyword evidence="3" id="KW-1185">Reference proteome</keyword>
<dbReference type="PANTHER" id="PTHR32026:SF10">
    <property type="entry name" value="METHYLTRANSFERASE-LIKE PROTEIN 24-RELATED"/>
    <property type="match status" value="1"/>
</dbReference>
<accession>A0AAV2SI40</accession>
<feature type="non-terminal residue" evidence="2">
    <location>
        <position position="188"/>
    </location>
</feature>
<name>A0AAV2SI40_MEGNR</name>
<comment type="caution">
    <text evidence="2">The sequence shown here is derived from an EMBL/GenBank/DDBJ whole genome shotgun (WGS) entry which is preliminary data.</text>
</comment>
<protein>
    <recommendedName>
        <fullName evidence="1">Methyltransferase domain-containing protein</fullName>
    </recommendedName>
</protein>
<proteinExistence type="predicted"/>
<dbReference type="InterPro" id="IPR025714">
    <property type="entry name" value="Methyltranfer_dom"/>
</dbReference>
<evidence type="ECO:0000259" key="1">
    <source>
        <dbReference type="Pfam" id="PF13383"/>
    </source>
</evidence>
<dbReference type="InterPro" id="IPR026913">
    <property type="entry name" value="METTL24"/>
</dbReference>
<reference evidence="2 3" key="1">
    <citation type="submission" date="2024-05" db="EMBL/GenBank/DDBJ databases">
        <authorList>
            <person name="Wallberg A."/>
        </authorList>
    </citation>
    <scope>NUCLEOTIDE SEQUENCE [LARGE SCALE GENOMIC DNA]</scope>
</reference>
<evidence type="ECO:0000313" key="3">
    <source>
        <dbReference type="Proteomes" id="UP001497623"/>
    </source>
</evidence>